<sequence>MLKEEMEKALNEQLKWELYSAYLYLAMSAYFEDQGLEGFAHWMKSQTAEEMMHAMKFYKFIAERDGRVVLEEIPAPPKEWENSEDVFDFAYKHEQEVTARINKLMSLAKRLEDYATENFLQWFVEEQVEEEASFKSILSKLRLIKNDPQALFYLDKELGQRPIDLNLLMTQV</sequence>
<dbReference type="GO" id="GO:0006879">
    <property type="term" value="P:intracellular iron ion homeostasis"/>
    <property type="evidence" value="ECO:0007669"/>
    <property type="project" value="UniProtKB-KW"/>
</dbReference>
<gene>
    <name evidence="9" type="ORF">THC_1231</name>
</gene>
<dbReference type="InterPro" id="IPR008331">
    <property type="entry name" value="Ferritin_DPS_dom"/>
</dbReference>
<feature type="domain" description="Ferritin-like diiron" evidence="8">
    <location>
        <begin position="1"/>
        <end position="145"/>
    </location>
</feature>
<comment type="function">
    <text evidence="7">Iron-storage protein.</text>
</comment>
<dbReference type="InterPro" id="IPR001519">
    <property type="entry name" value="Ferritin"/>
</dbReference>
<dbReference type="Pfam" id="PF00210">
    <property type="entry name" value="Ferritin"/>
    <property type="match status" value="1"/>
</dbReference>
<keyword evidence="3 6" id="KW-0479">Metal-binding</keyword>
<dbReference type="PATRIC" id="fig|1653476.3.peg.1280"/>
<feature type="binding site" evidence="6">
    <location>
        <position position="53"/>
    </location>
    <ligand>
        <name>Fe cation</name>
        <dbReference type="ChEBI" id="CHEBI:24875"/>
        <label>1</label>
    </ligand>
</feature>
<dbReference type="PANTHER" id="PTHR11431">
    <property type="entry name" value="FERRITIN"/>
    <property type="match status" value="1"/>
</dbReference>
<dbReference type="GO" id="GO:0004322">
    <property type="term" value="F:ferroxidase activity"/>
    <property type="evidence" value="ECO:0007669"/>
    <property type="project" value="TreeGrafter"/>
</dbReference>
<protein>
    <recommendedName>
        <fullName evidence="7">Ferritin</fullName>
        <ecNumber evidence="7">1.16.3.2</ecNumber>
    </recommendedName>
</protein>
<evidence type="ECO:0000256" key="6">
    <source>
        <dbReference type="PIRSR" id="PIRSR601519-1"/>
    </source>
</evidence>
<dbReference type="STRING" id="1653476.THC_1231"/>
<feature type="binding site" evidence="6">
    <location>
        <position position="127"/>
    </location>
    <ligand>
        <name>Fe cation</name>
        <dbReference type="ChEBI" id="CHEBI:24875"/>
        <label>1</label>
    </ligand>
</feature>
<organism evidence="9 10">
    <name type="scientific">Caldimicrobium thiodismutans</name>
    <dbReference type="NCBI Taxonomy" id="1653476"/>
    <lineage>
        <taxon>Bacteria</taxon>
        <taxon>Pseudomonadati</taxon>
        <taxon>Thermodesulfobacteriota</taxon>
        <taxon>Thermodesulfobacteria</taxon>
        <taxon>Thermodesulfobacteriales</taxon>
        <taxon>Thermodesulfobacteriaceae</taxon>
        <taxon>Caldimicrobium</taxon>
    </lineage>
</organism>
<reference evidence="9 10" key="1">
    <citation type="journal article" date="2016" name="Int. J. Syst. Evol. Microbiol.">
        <title>Caldimicrobium thiodismutans sp. nov., a sulfur-disproportionating bacterium isolated from a hot spring, and emended description of the genus Caldimicrobium.</title>
        <authorList>
            <person name="Kojima H."/>
            <person name="Umezawa K."/>
            <person name="Fukui M."/>
        </authorList>
    </citation>
    <scope>NUCLEOTIDE SEQUENCE [LARGE SCALE GENOMIC DNA]</scope>
    <source>
        <strain evidence="9 10">TF1</strain>
    </source>
</reference>
<dbReference type="InterPro" id="IPR009078">
    <property type="entry name" value="Ferritin-like_SF"/>
</dbReference>
<evidence type="ECO:0000313" key="9">
    <source>
        <dbReference type="EMBL" id="BAU23602.1"/>
    </source>
</evidence>
<dbReference type="GO" id="GO:0006826">
    <property type="term" value="P:iron ion transport"/>
    <property type="evidence" value="ECO:0007669"/>
    <property type="project" value="InterPro"/>
</dbReference>
<dbReference type="CDD" id="cd01055">
    <property type="entry name" value="Nonheme_Ferritin"/>
    <property type="match status" value="1"/>
</dbReference>
<dbReference type="PROSITE" id="PS50905">
    <property type="entry name" value="FERRITIN_LIKE"/>
    <property type="match status" value="1"/>
</dbReference>
<evidence type="ECO:0000256" key="4">
    <source>
        <dbReference type="ARBA" id="ARBA00023002"/>
    </source>
</evidence>
<dbReference type="Proteomes" id="UP000068196">
    <property type="component" value="Chromosome"/>
</dbReference>
<comment type="catalytic activity">
    <reaction evidence="7">
        <text>4 Fe(2+) + O2 + 6 H2O = 4 iron(III) oxide-hydroxide + 12 H(+)</text>
        <dbReference type="Rhea" id="RHEA:11972"/>
        <dbReference type="ChEBI" id="CHEBI:15377"/>
        <dbReference type="ChEBI" id="CHEBI:15378"/>
        <dbReference type="ChEBI" id="CHEBI:15379"/>
        <dbReference type="ChEBI" id="CHEBI:29033"/>
        <dbReference type="ChEBI" id="CHEBI:78619"/>
        <dbReference type="EC" id="1.16.3.2"/>
    </reaction>
</comment>
<reference evidence="10" key="2">
    <citation type="journal article" date="2016" name="Int. J. Syst. Evol. Microbiol.">
        <title>Caldimicrobium thiodismutans sp. nov., a sulfur-disproportionating bacterium isolated from a hot spring.</title>
        <authorList>
            <person name="Kojima H."/>
            <person name="Umezawa K."/>
            <person name="Fukui M."/>
        </authorList>
    </citation>
    <scope>NUCLEOTIDE SEQUENCE [LARGE SCALE GENOMIC DNA]</scope>
    <source>
        <strain evidence="10">TF1</strain>
    </source>
</reference>
<dbReference type="GO" id="GO:0008198">
    <property type="term" value="F:ferrous iron binding"/>
    <property type="evidence" value="ECO:0007669"/>
    <property type="project" value="TreeGrafter"/>
</dbReference>
<feature type="binding site" evidence="6">
    <location>
        <position position="94"/>
    </location>
    <ligand>
        <name>Fe cation</name>
        <dbReference type="ChEBI" id="CHEBI:24875"/>
        <label>1</label>
    </ligand>
</feature>
<comment type="subcellular location">
    <subcellularLocation>
        <location evidence="7">Cytoplasm</location>
    </subcellularLocation>
</comment>
<dbReference type="GO" id="GO:0008199">
    <property type="term" value="F:ferric iron binding"/>
    <property type="evidence" value="ECO:0007669"/>
    <property type="project" value="InterPro"/>
</dbReference>
<dbReference type="Gene3D" id="1.20.1260.10">
    <property type="match status" value="1"/>
</dbReference>
<dbReference type="EC" id="1.16.3.2" evidence="7"/>
<feature type="binding site" evidence="6">
    <location>
        <position position="17"/>
    </location>
    <ligand>
        <name>Fe cation</name>
        <dbReference type="ChEBI" id="CHEBI:24875"/>
        <label>1</label>
    </ligand>
</feature>
<evidence type="ECO:0000313" key="10">
    <source>
        <dbReference type="Proteomes" id="UP000068196"/>
    </source>
</evidence>
<dbReference type="InterPro" id="IPR009040">
    <property type="entry name" value="Ferritin-like_diiron"/>
</dbReference>
<dbReference type="SUPFAM" id="SSF47240">
    <property type="entry name" value="Ferritin-like"/>
    <property type="match status" value="1"/>
</dbReference>
<keyword evidence="7" id="KW-0963">Cytoplasm</keyword>
<comment type="similarity">
    <text evidence="1 7">Belongs to the ferritin family. Prokaryotic subfamily.</text>
</comment>
<evidence type="ECO:0000256" key="2">
    <source>
        <dbReference type="ARBA" id="ARBA00022434"/>
    </source>
</evidence>
<keyword evidence="10" id="KW-1185">Reference proteome</keyword>
<dbReference type="RefSeq" id="WP_068514825.1">
    <property type="nucleotide sequence ID" value="NZ_AP014945.1"/>
</dbReference>
<keyword evidence="4" id="KW-0560">Oxidoreductase</keyword>
<feature type="binding site" evidence="6">
    <location>
        <position position="50"/>
    </location>
    <ligand>
        <name>Fe cation</name>
        <dbReference type="ChEBI" id="CHEBI:24875"/>
        <label>1</label>
    </ligand>
</feature>
<evidence type="ECO:0000259" key="8">
    <source>
        <dbReference type="PROSITE" id="PS50905"/>
    </source>
</evidence>
<dbReference type="KEGG" id="cthi:THC_1231"/>
<proteinExistence type="inferred from homology"/>
<evidence type="ECO:0000256" key="5">
    <source>
        <dbReference type="ARBA" id="ARBA00023004"/>
    </source>
</evidence>
<evidence type="ECO:0000256" key="1">
    <source>
        <dbReference type="ARBA" id="ARBA00006950"/>
    </source>
</evidence>
<accession>A0A0U5ANY1</accession>
<dbReference type="PANTHER" id="PTHR11431:SF127">
    <property type="entry name" value="BACTERIAL NON-HEME FERRITIN"/>
    <property type="match status" value="1"/>
</dbReference>
<dbReference type="EMBL" id="AP014945">
    <property type="protein sequence ID" value="BAU23602.1"/>
    <property type="molecule type" value="Genomic_DNA"/>
</dbReference>
<dbReference type="GO" id="GO:0042802">
    <property type="term" value="F:identical protein binding"/>
    <property type="evidence" value="ECO:0007669"/>
    <property type="project" value="UniProtKB-ARBA"/>
</dbReference>
<evidence type="ECO:0000256" key="7">
    <source>
        <dbReference type="RuleBase" id="RU361145"/>
    </source>
</evidence>
<dbReference type="FunFam" id="1.20.1260.10:FF:000001">
    <property type="entry name" value="Non-heme ferritin"/>
    <property type="match status" value="1"/>
</dbReference>
<dbReference type="OrthoDB" id="9801481at2"/>
<name>A0A0U5ANY1_9BACT</name>
<dbReference type="InterPro" id="IPR012347">
    <property type="entry name" value="Ferritin-like"/>
</dbReference>
<keyword evidence="2 7" id="KW-0409">Iron storage</keyword>
<dbReference type="AlphaFoldDB" id="A0A0U5ANY1"/>
<dbReference type="GO" id="GO:0005829">
    <property type="term" value="C:cytosol"/>
    <property type="evidence" value="ECO:0007669"/>
    <property type="project" value="TreeGrafter"/>
</dbReference>
<evidence type="ECO:0000256" key="3">
    <source>
        <dbReference type="ARBA" id="ARBA00022723"/>
    </source>
</evidence>
<keyword evidence="5 6" id="KW-0408">Iron</keyword>
<dbReference type="InterPro" id="IPR041719">
    <property type="entry name" value="Ferritin_prok"/>
</dbReference>